<dbReference type="SUPFAM" id="SSF56281">
    <property type="entry name" value="Metallo-hydrolase/oxidoreductase"/>
    <property type="match status" value="1"/>
</dbReference>
<dbReference type="InterPro" id="IPR041712">
    <property type="entry name" value="DHPS-like_MBL-fold"/>
</dbReference>
<gene>
    <name evidence="2" type="ORF">Thiowin_00687</name>
</gene>
<dbReference type="Proteomes" id="UP001432180">
    <property type="component" value="Chromosome"/>
</dbReference>
<dbReference type="EMBL" id="CP121472">
    <property type="protein sequence ID" value="WPL15770.1"/>
    <property type="molecule type" value="Genomic_DNA"/>
</dbReference>
<organism evidence="2 3">
    <name type="scientific">Thiorhodovibrio winogradskyi</name>
    <dbReference type="NCBI Taxonomy" id="77007"/>
    <lineage>
        <taxon>Bacteria</taxon>
        <taxon>Pseudomonadati</taxon>
        <taxon>Pseudomonadota</taxon>
        <taxon>Gammaproteobacteria</taxon>
        <taxon>Chromatiales</taxon>
        <taxon>Chromatiaceae</taxon>
        <taxon>Thiorhodovibrio</taxon>
    </lineage>
</organism>
<protein>
    <submittedName>
        <fullName evidence="2">Metallo-beta-lactamase superfamily protein</fullName>
    </submittedName>
</protein>
<dbReference type="SMART" id="SM00849">
    <property type="entry name" value="Lactamase_B"/>
    <property type="match status" value="1"/>
</dbReference>
<evidence type="ECO:0000259" key="1">
    <source>
        <dbReference type="SMART" id="SM00849"/>
    </source>
</evidence>
<evidence type="ECO:0000313" key="3">
    <source>
        <dbReference type="Proteomes" id="UP001432180"/>
    </source>
</evidence>
<reference evidence="2 3" key="1">
    <citation type="journal article" date="2023" name="Microorganisms">
        <title>Thiorhodovibrio frisius and Trv. litoralis spp. nov., Two Novel Members from a Clade of Fastidious Purple Sulfur Bacteria That Exhibit Unique Red-Shifted Light-Harvesting Capabilities.</title>
        <authorList>
            <person name="Methner A."/>
            <person name="Kuzyk S.B."/>
            <person name="Petersen J."/>
            <person name="Bauer S."/>
            <person name="Brinkmann H."/>
            <person name="Sichau K."/>
            <person name="Wanner G."/>
            <person name="Wolf J."/>
            <person name="Neumann-Schaal M."/>
            <person name="Henke P."/>
            <person name="Tank M."/>
            <person name="Sproer C."/>
            <person name="Bunk B."/>
            <person name="Overmann J."/>
        </authorList>
    </citation>
    <scope>NUCLEOTIDE SEQUENCE [LARGE SCALE GENOMIC DNA]</scope>
    <source>
        <strain evidence="2 3">DSM 6702</strain>
    </source>
</reference>
<dbReference type="InterPro" id="IPR001279">
    <property type="entry name" value="Metallo-B-lactamas"/>
</dbReference>
<dbReference type="Gene3D" id="3.60.15.10">
    <property type="entry name" value="Ribonuclease Z/Hydroxyacylglutathione hydrolase-like"/>
    <property type="match status" value="1"/>
</dbReference>
<dbReference type="PANTHER" id="PTHR13754:SF13">
    <property type="entry name" value="METALLO-BETA-LACTAMASE SUPERFAMILY PROTEIN (AFU_ORTHOLOGUE AFUA_3G07630)"/>
    <property type="match status" value="1"/>
</dbReference>
<dbReference type="InterPro" id="IPR052926">
    <property type="entry name" value="Metallo-beta-lactamase_dom"/>
</dbReference>
<dbReference type="PANTHER" id="PTHR13754">
    <property type="entry name" value="METALLO-BETA-LACTAMASE SUPERFAMILY PROTEIN"/>
    <property type="match status" value="1"/>
</dbReference>
<feature type="domain" description="Metallo-beta-lactamase" evidence="1">
    <location>
        <begin position="51"/>
        <end position="237"/>
    </location>
</feature>
<proteinExistence type="predicted"/>
<name>A0ABZ0S3U0_9GAMM</name>
<dbReference type="InterPro" id="IPR036866">
    <property type="entry name" value="RibonucZ/Hydroxyglut_hydro"/>
</dbReference>
<dbReference type="CDD" id="cd07713">
    <property type="entry name" value="DHPS-like_MBL-fold"/>
    <property type="match status" value="1"/>
</dbReference>
<dbReference type="Pfam" id="PF00753">
    <property type="entry name" value="Lactamase_B"/>
    <property type="match status" value="1"/>
</dbReference>
<accession>A0ABZ0S3U0</accession>
<evidence type="ECO:0000313" key="2">
    <source>
        <dbReference type="EMBL" id="WPL15770.1"/>
    </source>
</evidence>
<keyword evidence="3" id="KW-1185">Reference proteome</keyword>
<sequence>MLECHPSNPQVSSTSKKPTAMTPVQLQILYDNIPGAPGTRPLWGFSALIEFGLAFGSEGPSHRLLFDTGSNGRVLLANMHALGVAPTDIDWLFLSHAHWDHIGGLDSILELNPRIKCVLHSGFSKHLLGDLIDLGIHCLIADDEPLQIAKGVHSTGMLASDPPEHALVLETPSGAAVISGCAHPGMSALVARANDWLPAPARWAIGGFHLMYSDASAIAAEIQRLRDLGITDVMATHCTGEAGIAAFHHAFGENAHAGGAGAQLRL</sequence>